<dbReference type="KEGG" id="pmrn:116944419"/>
<dbReference type="RefSeq" id="XP_032813901.1">
    <property type="nucleotide sequence ID" value="XM_032958010.1"/>
</dbReference>
<dbReference type="SMART" id="SM00398">
    <property type="entry name" value="HMG"/>
    <property type="match status" value="1"/>
</dbReference>
<dbReference type="Gene3D" id="1.10.30.10">
    <property type="entry name" value="High mobility group box domain"/>
    <property type="match status" value="1"/>
</dbReference>
<dbReference type="Proteomes" id="UP001318040">
    <property type="component" value="Chromosome 21"/>
</dbReference>
<dbReference type="SUPFAM" id="SSF47095">
    <property type="entry name" value="HMG-box"/>
    <property type="match status" value="1"/>
</dbReference>
<evidence type="ECO:0000256" key="7">
    <source>
        <dbReference type="SAM" id="MobiDB-lite"/>
    </source>
</evidence>
<dbReference type="GO" id="GO:0000978">
    <property type="term" value="F:RNA polymerase II cis-regulatory region sequence-specific DNA binding"/>
    <property type="evidence" value="ECO:0007669"/>
    <property type="project" value="TreeGrafter"/>
</dbReference>
<feature type="DNA-binding region" description="HMG box" evidence="5">
    <location>
        <begin position="706"/>
        <end position="774"/>
    </location>
</feature>
<organism evidence="9 10">
    <name type="scientific">Petromyzon marinus</name>
    <name type="common">Sea lamprey</name>
    <dbReference type="NCBI Taxonomy" id="7757"/>
    <lineage>
        <taxon>Eukaryota</taxon>
        <taxon>Metazoa</taxon>
        <taxon>Chordata</taxon>
        <taxon>Craniata</taxon>
        <taxon>Vertebrata</taxon>
        <taxon>Cyclostomata</taxon>
        <taxon>Hyperoartia</taxon>
        <taxon>Petromyzontiformes</taxon>
        <taxon>Petromyzontidae</taxon>
        <taxon>Petromyzon</taxon>
    </lineage>
</organism>
<feature type="domain" description="HMG box" evidence="8">
    <location>
        <begin position="706"/>
        <end position="774"/>
    </location>
</feature>
<feature type="region of interest" description="Disordered" evidence="7">
    <location>
        <begin position="1"/>
        <end position="166"/>
    </location>
</feature>
<dbReference type="AlphaFoldDB" id="A0AAJ7TBH1"/>
<keyword evidence="4 5" id="KW-0539">Nucleus</keyword>
<dbReference type="RefSeq" id="XP_032813900.1">
    <property type="nucleotide sequence ID" value="XM_032958009.1"/>
</dbReference>
<dbReference type="GO" id="GO:0005634">
    <property type="term" value="C:nucleus"/>
    <property type="evidence" value="ECO:0007669"/>
    <property type="project" value="UniProtKB-UniRule"/>
</dbReference>
<name>A0AAJ7TBH1_PETMA</name>
<feature type="compositionally biased region" description="Low complexity" evidence="7">
    <location>
        <begin position="141"/>
        <end position="150"/>
    </location>
</feature>
<evidence type="ECO:0000256" key="4">
    <source>
        <dbReference type="ARBA" id="ARBA00023242"/>
    </source>
</evidence>
<dbReference type="InterPro" id="IPR009071">
    <property type="entry name" value="HMG_box_dom"/>
</dbReference>
<proteinExistence type="predicted"/>
<evidence type="ECO:0000313" key="11">
    <source>
        <dbReference type="RefSeq" id="XP_032813901.1"/>
    </source>
</evidence>
<evidence type="ECO:0000256" key="5">
    <source>
        <dbReference type="PROSITE-ProRule" id="PRU00267"/>
    </source>
</evidence>
<dbReference type="InterPro" id="IPR036910">
    <property type="entry name" value="HMG_box_dom_sf"/>
</dbReference>
<feature type="region of interest" description="Disordered" evidence="7">
    <location>
        <begin position="662"/>
        <end position="687"/>
    </location>
</feature>
<feature type="region of interest" description="Disordered" evidence="7">
    <location>
        <begin position="838"/>
        <end position="869"/>
    </location>
</feature>
<gene>
    <name evidence="10 11 12" type="primary">LOC116944419</name>
</gene>
<feature type="coiled-coil region" evidence="6">
    <location>
        <begin position="416"/>
        <end position="443"/>
    </location>
</feature>
<dbReference type="FunFam" id="1.10.30.10:FF:000003">
    <property type="entry name" value="Putative transcription factor SOX-6"/>
    <property type="match status" value="1"/>
</dbReference>
<evidence type="ECO:0000256" key="3">
    <source>
        <dbReference type="ARBA" id="ARBA00023163"/>
    </source>
</evidence>
<keyword evidence="1" id="KW-0805">Transcription regulation</keyword>
<evidence type="ECO:0000313" key="10">
    <source>
        <dbReference type="RefSeq" id="XP_032813900.1"/>
    </source>
</evidence>
<evidence type="ECO:0000313" key="9">
    <source>
        <dbReference type="Proteomes" id="UP001318040"/>
    </source>
</evidence>
<evidence type="ECO:0000256" key="2">
    <source>
        <dbReference type="ARBA" id="ARBA00023125"/>
    </source>
</evidence>
<dbReference type="GO" id="GO:0045165">
    <property type="term" value="P:cell fate commitment"/>
    <property type="evidence" value="ECO:0007669"/>
    <property type="project" value="TreeGrafter"/>
</dbReference>
<dbReference type="InterPro" id="IPR051356">
    <property type="entry name" value="SOX/SOX-like_TF"/>
</dbReference>
<protein>
    <submittedName>
        <fullName evidence="10 11">Transcription factor SOX-5-like isoform X1</fullName>
    </submittedName>
</protein>
<sequence>MEWSPGHARTTEETRGSPTAEARRGSPRGGLDAERAPRWSSAAEPRSCGDVELKMQHLLVGRWSPDGRGSVVEVPSAENGSDQPTPFDAGGASGGGSNGGGGDPRKRVFHPDSSSEEEEGAYSASEAKRRSPPLPPPTLPLSPRLRSFRNPRAEEKDGCGLPSPVAEERWRTVAGGGLLAEELGGRGPVAEERWPRGRVLVVEEHADGGVVAEERWPHARELLAEEPGDGGPVAEERWPHARELLAEQPGDEGPVAEERWPRGRGRVVEEPAEGGVVADERADDGNSAAAAAAAVAAAGTVSGTPERRKTCLADVVDSLKQRKLEALSRSEQDGCPASEQRAVPMKVKSFVPLAPAGDVQEQLQGSRDSLAEKERVLAAMMGQLSALREQILTAHDEQRRVAASQVERQRQASHLARQQQEQIARQQQQLLQQQQKINVLQQQIQGQLSPMMIPIFPPDQRAMAAQHGFVLPTALACKPVEQYSLPLLPSTLGHAATPALSPLHLQIYAAHLAAMQSPAQCHSVSLPPAPAGGDRDRDKSPTSACKEAPQPLNLSSRAHSAASSMLEVLGGGLGGGPPPSSSVLPLLHAVLGKASGASNNMTAFGMLHQGLTAQTQHRVPEVKQERAARHDGKVAAALINSGRCVTEKLALESLMQRMMGEARDDGKSGLGGVERASSEEMDGGGVFGDAKVFRDGRGRHAGEPHIKRPMNAFMVWAKDERRKILQAFPDMHNSSISKILGSRWKAMSSQEKQPYYEEQARLSKLHLERYPGYKYRPRPKRTCIVDGRRLRVGEYKALMRSRREGGPAQLYPPSPTSQVPLTQPGSVYPSAIAMVTSGGGPASSAAAGPAAHSPSRVQSECSSGSASPDCGPRPFHVHALAAGRLGLGLGGGGAAAVRVETLGGRRDFERMDYRGGGGVVAVGGTARQAEDEYYGEEARLYEDYDEARGAASDYESEGETVHSDNGGFGLAGN</sequence>
<evidence type="ECO:0000256" key="6">
    <source>
        <dbReference type="SAM" id="Coils"/>
    </source>
</evidence>
<keyword evidence="3" id="KW-0804">Transcription</keyword>
<feature type="compositionally biased region" description="Polar residues" evidence="7">
    <location>
        <begin position="856"/>
        <end position="866"/>
    </location>
</feature>
<dbReference type="GO" id="GO:0000981">
    <property type="term" value="F:DNA-binding transcription factor activity, RNA polymerase II-specific"/>
    <property type="evidence" value="ECO:0007669"/>
    <property type="project" value="TreeGrafter"/>
</dbReference>
<dbReference type="RefSeq" id="XP_032813902.1">
    <property type="nucleotide sequence ID" value="XM_032958011.1"/>
</dbReference>
<dbReference type="Pfam" id="PF00505">
    <property type="entry name" value="HMG_box"/>
    <property type="match status" value="1"/>
</dbReference>
<dbReference type="CDD" id="cd22042">
    <property type="entry name" value="HMG-box_EGL13-like"/>
    <property type="match status" value="1"/>
</dbReference>
<accession>A0AAJ7TBH1</accession>
<keyword evidence="2 5" id="KW-0238">DNA-binding</keyword>
<evidence type="ECO:0000256" key="1">
    <source>
        <dbReference type="ARBA" id="ARBA00023015"/>
    </source>
</evidence>
<feature type="compositionally biased region" description="Low complexity" evidence="7">
    <location>
        <begin position="842"/>
        <end position="855"/>
    </location>
</feature>
<evidence type="ECO:0000259" key="8">
    <source>
        <dbReference type="PROSITE" id="PS50118"/>
    </source>
</evidence>
<feature type="region of interest" description="Disordered" evidence="7">
    <location>
        <begin position="801"/>
        <end position="820"/>
    </location>
</feature>
<dbReference type="PROSITE" id="PS50118">
    <property type="entry name" value="HMG_BOX_2"/>
    <property type="match status" value="1"/>
</dbReference>
<dbReference type="PANTHER" id="PTHR45789:SF2">
    <property type="entry name" value="FI18025P1"/>
    <property type="match status" value="1"/>
</dbReference>
<evidence type="ECO:0000313" key="12">
    <source>
        <dbReference type="RefSeq" id="XP_032813902.1"/>
    </source>
</evidence>
<reference evidence="10 11" key="1">
    <citation type="submission" date="2025-04" db="UniProtKB">
        <authorList>
            <consortium name="RefSeq"/>
        </authorList>
    </citation>
    <scope>IDENTIFICATION</scope>
    <source>
        <tissue evidence="10 11">Sperm</tissue>
    </source>
</reference>
<feature type="region of interest" description="Disordered" evidence="7">
    <location>
        <begin position="948"/>
        <end position="973"/>
    </location>
</feature>
<feature type="compositionally biased region" description="Gly residues" evidence="7">
    <location>
        <begin position="91"/>
        <end position="102"/>
    </location>
</feature>
<dbReference type="PANTHER" id="PTHR45789">
    <property type="entry name" value="FI18025P1"/>
    <property type="match status" value="1"/>
</dbReference>
<feature type="region of interest" description="Disordered" evidence="7">
    <location>
        <begin position="522"/>
        <end position="559"/>
    </location>
</feature>
<keyword evidence="6" id="KW-0175">Coiled coil</keyword>
<keyword evidence="9" id="KW-1185">Reference proteome</keyword>